<reference evidence="1 2" key="1">
    <citation type="journal article" date="2023" name="Life. Sci Alliance">
        <title>Evolutionary insights into 3D genome organization and epigenetic landscape of Vigna mungo.</title>
        <authorList>
            <person name="Junaid A."/>
            <person name="Singh B."/>
            <person name="Bhatia S."/>
        </authorList>
    </citation>
    <scope>NUCLEOTIDE SEQUENCE [LARGE SCALE GENOMIC DNA]</scope>
    <source>
        <strain evidence="1">Urdbean</strain>
    </source>
</reference>
<sequence>MMTSTAESSSVCSTQQRLIFLSYSLSLLSLYMDIRSLTTFQTFPTHSTNIIKPNKTKGKPHLTPFLSIKPNKTKPLIANSYPFPESMPTSAGDQIHTTIDLFPSTFHTHHHNKTTFLMVGLIPLLFSHPTIHSLKVGGHTPLFFSYSITLQPLSLSTQQNIKYSILFLNL</sequence>
<name>A0AAQ3P6M2_VIGMU</name>
<gene>
    <name evidence="1" type="ORF">V8G54_000276</name>
</gene>
<organism evidence="1 2">
    <name type="scientific">Vigna mungo</name>
    <name type="common">Black gram</name>
    <name type="synonym">Phaseolus mungo</name>
    <dbReference type="NCBI Taxonomy" id="3915"/>
    <lineage>
        <taxon>Eukaryota</taxon>
        <taxon>Viridiplantae</taxon>
        <taxon>Streptophyta</taxon>
        <taxon>Embryophyta</taxon>
        <taxon>Tracheophyta</taxon>
        <taxon>Spermatophyta</taxon>
        <taxon>Magnoliopsida</taxon>
        <taxon>eudicotyledons</taxon>
        <taxon>Gunneridae</taxon>
        <taxon>Pentapetalae</taxon>
        <taxon>rosids</taxon>
        <taxon>fabids</taxon>
        <taxon>Fabales</taxon>
        <taxon>Fabaceae</taxon>
        <taxon>Papilionoideae</taxon>
        <taxon>50 kb inversion clade</taxon>
        <taxon>NPAAA clade</taxon>
        <taxon>indigoferoid/millettioid clade</taxon>
        <taxon>Phaseoleae</taxon>
        <taxon>Vigna</taxon>
    </lineage>
</organism>
<protein>
    <submittedName>
        <fullName evidence="1">Uncharacterized protein</fullName>
    </submittedName>
</protein>
<proteinExistence type="predicted"/>
<dbReference type="Proteomes" id="UP001374535">
    <property type="component" value="Chromosome 1"/>
</dbReference>
<accession>A0AAQ3P6M2</accession>
<evidence type="ECO:0000313" key="2">
    <source>
        <dbReference type="Proteomes" id="UP001374535"/>
    </source>
</evidence>
<evidence type="ECO:0000313" key="1">
    <source>
        <dbReference type="EMBL" id="WVZ21732.1"/>
    </source>
</evidence>
<keyword evidence="2" id="KW-1185">Reference proteome</keyword>
<dbReference type="EMBL" id="CP144700">
    <property type="protein sequence ID" value="WVZ21732.1"/>
    <property type="molecule type" value="Genomic_DNA"/>
</dbReference>
<dbReference type="AlphaFoldDB" id="A0AAQ3P6M2"/>